<accession>A0A1I0PNJ4</accession>
<keyword evidence="1" id="KW-1133">Transmembrane helix</keyword>
<dbReference type="STRING" id="29529.SAMN04488122_0861"/>
<dbReference type="SUPFAM" id="SSF52833">
    <property type="entry name" value="Thioredoxin-like"/>
    <property type="match status" value="1"/>
</dbReference>
<dbReference type="InterPro" id="IPR012336">
    <property type="entry name" value="Thioredoxin-like_fold"/>
</dbReference>
<dbReference type="EMBL" id="FOJG01000001">
    <property type="protein sequence ID" value="SEW15408.1"/>
    <property type="molecule type" value="Genomic_DNA"/>
</dbReference>
<dbReference type="AlphaFoldDB" id="A0A1I0PNJ4"/>
<organism evidence="3 4">
    <name type="scientific">Chitinophaga arvensicola</name>
    <dbReference type="NCBI Taxonomy" id="29529"/>
    <lineage>
        <taxon>Bacteria</taxon>
        <taxon>Pseudomonadati</taxon>
        <taxon>Bacteroidota</taxon>
        <taxon>Chitinophagia</taxon>
        <taxon>Chitinophagales</taxon>
        <taxon>Chitinophagaceae</taxon>
        <taxon>Chitinophaga</taxon>
    </lineage>
</organism>
<dbReference type="OrthoDB" id="634996at2"/>
<dbReference type="Gene3D" id="3.40.30.10">
    <property type="entry name" value="Glutaredoxin"/>
    <property type="match status" value="1"/>
</dbReference>
<dbReference type="GO" id="GO:0016853">
    <property type="term" value="F:isomerase activity"/>
    <property type="evidence" value="ECO:0007669"/>
    <property type="project" value="UniProtKB-KW"/>
</dbReference>
<dbReference type="InterPro" id="IPR036249">
    <property type="entry name" value="Thioredoxin-like_sf"/>
</dbReference>
<sequence length="506" mass="58159">MIVFVFNRPSVRIQNSFRFSLFIFLVSVTVIFSAGNISTEHGSMLFKDARIAIEIDSALTYDSLELKVSSTLFGQAGLDDAFSDRYVLSSASNIYNFDFKLLNDISYFSVYGYKIDKSGSHKVLLAENYLIESGDSMRAVILSKGYKNENYFPLIFKGLGAEKNNCLKVINRIRYFGLGNNKINQYSKEFGFINNPLLAAMLNTVNDYRGSMSGRSYDKILLDCLAWEASIKSTVFNQRWIKGDKNTRDSLRSQDVKYLVDDFNGSDSSILYESLYYYQYLIYRSLNRLLVENQTTNIDSLYFTAVNDYDGIMQQKIAITLLRKSFSIFYNPDSILRYSDHIFVDPLYRREFIRLQAANSPTIAKDFVLPDSEDSLIALSSFKNKIIVLDFWFTGCKPCRSFYQEHLKLVEDKYKNDSNVKFITISVDRDSLVWKKSLTQGIYTSNQSINLFTNGKGERHEVVFDYNVYAYPKIIVIGRNGLAWNDRRNISLRSSAGLINLIESLK</sequence>
<dbReference type="Pfam" id="PF13905">
    <property type="entry name" value="Thioredoxin_8"/>
    <property type="match status" value="1"/>
</dbReference>
<keyword evidence="4" id="KW-1185">Reference proteome</keyword>
<dbReference type="CDD" id="cd02966">
    <property type="entry name" value="TlpA_like_family"/>
    <property type="match status" value="1"/>
</dbReference>
<keyword evidence="3" id="KW-0413">Isomerase</keyword>
<dbReference type="PROSITE" id="PS51352">
    <property type="entry name" value="THIOREDOXIN_2"/>
    <property type="match status" value="1"/>
</dbReference>
<dbReference type="PANTHER" id="PTHR42852:SF13">
    <property type="entry name" value="PROTEIN DIPZ"/>
    <property type="match status" value="1"/>
</dbReference>
<name>A0A1I0PNJ4_9BACT</name>
<dbReference type="Proteomes" id="UP000199310">
    <property type="component" value="Unassembled WGS sequence"/>
</dbReference>
<feature type="transmembrane region" description="Helical" evidence="1">
    <location>
        <begin position="21"/>
        <end position="38"/>
    </location>
</feature>
<evidence type="ECO:0000259" key="2">
    <source>
        <dbReference type="PROSITE" id="PS51352"/>
    </source>
</evidence>
<feature type="domain" description="Thioredoxin" evidence="2">
    <location>
        <begin position="358"/>
        <end position="506"/>
    </location>
</feature>
<evidence type="ECO:0000256" key="1">
    <source>
        <dbReference type="SAM" id="Phobius"/>
    </source>
</evidence>
<evidence type="ECO:0000313" key="3">
    <source>
        <dbReference type="EMBL" id="SEW15408.1"/>
    </source>
</evidence>
<keyword evidence="1" id="KW-0472">Membrane</keyword>
<dbReference type="InterPro" id="IPR013766">
    <property type="entry name" value="Thioredoxin_domain"/>
</dbReference>
<keyword evidence="1" id="KW-0812">Transmembrane</keyword>
<gene>
    <name evidence="3" type="ORF">SAMN04488122_0861</name>
</gene>
<evidence type="ECO:0000313" key="4">
    <source>
        <dbReference type="Proteomes" id="UP000199310"/>
    </source>
</evidence>
<protein>
    <submittedName>
        <fullName evidence="3">Thiol-disulfide isomerase or thioredoxin</fullName>
    </submittedName>
</protein>
<dbReference type="InterPro" id="IPR050553">
    <property type="entry name" value="Thioredoxin_ResA/DsbE_sf"/>
</dbReference>
<dbReference type="PANTHER" id="PTHR42852">
    <property type="entry name" value="THIOL:DISULFIDE INTERCHANGE PROTEIN DSBE"/>
    <property type="match status" value="1"/>
</dbReference>
<proteinExistence type="predicted"/>
<reference evidence="4" key="1">
    <citation type="submission" date="2016-10" db="EMBL/GenBank/DDBJ databases">
        <authorList>
            <person name="Varghese N."/>
            <person name="Submissions S."/>
        </authorList>
    </citation>
    <scope>NUCLEOTIDE SEQUENCE [LARGE SCALE GENOMIC DNA]</scope>
    <source>
        <strain evidence="4">DSM 3695</strain>
    </source>
</reference>